<dbReference type="SUPFAM" id="SSF53850">
    <property type="entry name" value="Periplasmic binding protein-like II"/>
    <property type="match status" value="1"/>
</dbReference>
<gene>
    <name evidence="2" type="primary">lipO_13</name>
    <name evidence="2" type="ORF">DSM106044_04572</name>
</gene>
<dbReference type="AlphaFoldDB" id="A0A4U8Q1N1"/>
<organism evidence="2 3">
    <name type="scientific">Robinsoniella peoriensis</name>
    <dbReference type="NCBI Taxonomy" id="180332"/>
    <lineage>
        <taxon>Bacteria</taxon>
        <taxon>Bacillati</taxon>
        <taxon>Bacillota</taxon>
        <taxon>Clostridia</taxon>
        <taxon>Lachnospirales</taxon>
        <taxon>Lachnospiraceae</taxon>
        <taxon>Robinsoniella</taxon>
    </lineage>
</organism>
<keyword evidence="3" id="KW-1185">Reference proteome</keyword>
<sequence precursor="true">MKRKLATKILAVMMAGTMAAGLLAGCAKETGKNTDTKSADTGAEAAADKPDTWIADRTINVQVYVDDIGYTLPEDINSTPVMQELTKRTGIKLNIQYTPGDSDAKVLASQLAAGTIPDVIVTYLNDSTRPEFPLLLKAAKEGMFADVSGYMKNSRVYSKYYEDDYLPHDSQKNIVFRDDFKGAVYLLHLGIDEIDRSLEYIPENEYLGGPYIQKKIADELKIDPREIRTPEQFYDLLVKIKQGGFKDDNGNDVWPLGPKFWGGSVDALEFDIAGLDWGVSDGYNIDENGNVMHEAETDHVYDKINYVRKLLNEGLMNPEFFTMDSTRAEEVSKTHNSAIIGDVHNYQEIIYGSDEWVPLGPLNDIQGDNKKVTHGKTANGAWAISADAENPEEIFKFFDYLSTKEGTLLCQYGVEGVSYNMVDGKPQLTDEVTQKLNEGDTDWLVNQVGAGMGGSGLEFFNFILTNLNPLDNFGESRPGASSSTTFERSVEVAKEYPRVKKLIEGLDATAYLSAEGMEDVKAQMDLLNYKEVLTQAFFAKDDAEVKSIVESFRAQLKSAGNDKFKDYLKKMYEEDKTAINFYS</sequence>
<dbReference type="Gene3D" id="3.40.190.10">
    <property type="entry name" value="Periplasmic binding protein-like II"/>
    <property type="match status" value="2"/>
</dbReference>
<dbReference type="OrthoDB" id="2495637at2"/>
<dbReference type="PANTHER" id="PTHR43649:SF17">
    <property type="entry name" value="ABC TRANSPORTER SOLUTE BINDING PROTEIN-SUGAR TRANSPORT"/>
    <property type="match status" value="1"/>
</dbReference>
<proteinExistence type="predicted"/>
<dbReference type="Proteomes" id="UP000306509">
    <property type="component" value="Unassembled WGS sequence"/>
</dbReference>
<evidence type="ECO:0000313" key="3">
    <source>
        <dbReference type="Proteomes" id="UP000306509"/>
    </source>
</evidence>
<dbReference type="Pfam" id="PF01547">
    <property type="entry name" value="SBP_bac_1"/>
    <property type="match status" value="1"/>
</dbReference>
<feature type="chain" id="PRO_5038391893" evidence="1">
    <location>
        <begin position="20"/>
        <end position="583"/>
    </location>
</feature>
<comment type="caution">
    <text evidence="2">The sequence shown here is derived from an EMBL/GenBank/DDBJ whole genome shotgun (WGS) entry which is preliminary data.</text>
</comment>
<name>A0A4U8Q1N1_9FIRM</name>
<dbReference type="PROSITE" id="PS51257">
    <property type="entry name" value="PROKAR_LIPOPROTEIN"/>
    <property type="match status" value="1"/>
</dbReference>
<evidence type="ECO:0000256" key="1">
    <source>
        <dbReference type="SAM" id="SignalP"/>
    </source>
</evidence>
<feature type="signal peptide" evidence="1">
    <location>
        <begin position="1"/>
        <end position="19"/>
    </location>
</feature>
<reference evidence="2 3" key="1">
    <citation type="journal article" date="2019" name="Anaerobe">
        <title>Detection of Robinsoniella peoriensis in multiple bone samples of a trauma patient.</title>
        <authorList>
            <person name="Schrottner P."/>
            <person name="Hartwich K."/>
            <person name="Bunk B."/>
            <person name="Schober I."/>
            <person name="Helbig S."/>
            <person name="Rudolph W.W."/>
            <person name="Gunzer F."/>
        </authorList>
    </citation>
    <scope>NUCLEOTIDE SEQUENCE [LARGE SCALE GENOMIC DNA]</scope>
    <source>
        <strain evidence="2 3">DSM 106044</strain>
    </source>
</reference>
<dbReference type="InterPro" id="IPR050490">
    <property type="entry name" value="Bact_solute-bd_prot1"/>
</dbReference>
<dbReference type="PANTHER" id="PTHR43649">
    <property type="entry name" value="ARABINOSE-BINDING PROTEIN-RELATED"/>
    <property type="match status" value="1"/>
</dbReference>
<dbReference type="STRING" id="180332.GCA_000797495_03721"/>
<protein>
    <submittedName>
        <fullName evidence="2">Lipoprotein LplA</fullName>
    </submittedName>
</protein>
<evidence type="ECO:0000313" key="2">
    <source>
        <dbReference type="EMBL" id="TLC98614.1"/>
    </source>
</evidence>
<keyword evidence="2" id="KW-0449">Lipoprotein</keyword>
<dbReference type="RefSeq" id="WP_027293807.1">
    <property type="nucleotide sequence ID" value="NZ_CABMJZ010000005.1"/>
</dbReference>
<dbReference type="InterPro" id="IPR006059">
    <property type="entry name" value="SBP"/>
</dbReference>
<keyword evidence="1" id="KW-0732">Signal</keyword>
<dbReference type="EMBL" id="QGQD01000089">
    <property type="protein sequence ID" value="TLC98614.1"/>
    <property type="molecule type" value="Genomic_DNA"/>
</dbReference>
<accession>A0A4U8Q1N1</accession>